<reference evidence="1 2" key="1">
    <citation type="journal article" date="2013" name="ISME J.">
        <title>A metabolic model for members of the genus Tetrasphaera involved in enhanced biological phosphorus removal.</title>
        <authorList>
            <person name="Kristiansen R."/>
            <person name="Nguyen H.T.T."/>
            <person name="Saunders A.M."/>
            <person name="Nielsen J.L."/>
            <person name="Wimmer R."/>
            <person name="Le V.Q."/>
            <person name="McIlroy S.J."/>
            <person name="Petrovski S."/>
            <person name="Seviour R.J."/>
            <person name="Calteau A."/>
            <person name="Nielsen K.L."/>
            <person name="Nielsen P.H."/>
        </authorList>
    </citation>
    <scope>NUCLEOTIDE SEQUENCE [LARGE SCALE GENOMIC DNA]</scope>
    <source>
        <strain evidence="1 2">Lp2</strain>
    </source>
</reference>
<evidence type="ECO:0000313" key="1">
    <source>
        <dbReference type="EMBL" id="CCH69192.1"/>
    </source>
</evidence>
<sequence>MAGGRVSLAMLDLFGEVTGVDPVLWGPSIAGYGELTLYGLAESPDALLLLDRLGRHTLSVACVYIPRLEDVDDAVLRDLVTLARATNGPDGASDATC</sequence>
<dbReference type="HOGENOM" id="CLU_2345702_0_0_11"/>
<dbReference type="EMBL" id="CAIZ01000046">
    <property type="protein sequence ID" value="CCH69192.1"/>
    <property type="molecule type" value="Genomic_DNA"/>
</dbReference>
<comment type="caution">
    <text evidence="1">The sequence shown here is derived from an EMBL/GenBank/DDBJ whole genome shotgun (WGS) entry which is preliminary data.</text>
</comment>
<name>N0DYA3_9MICO</name>
<dbReference type="eggNOG" id="ENOG5032S5R">
    <property type="taxonomic scope" value="Bacteria"/>
</dbReference>
<evidence type="ECO:0000313" key="2">
    <source>
        <dbReference type="Proteomes" id="UP000013167"/>
    </source>
</evidence>
<gene>
    <name evidence="1" type="ORF">BN10_140004</name>
</gene>
<dbReference type="AlphaFoldDB" id="N0DYA3"/>
<dbReference type="RefSeq" id="WP_010849350.1">
    <property type="nucleotide sequence ID" value="NZ_HF570956.1"/>
</dbReference>
<dbReference type="Proteomes" id="UP000013167">
    <property type="component" value="Unassembled WGS sequence"/>
</dbReference>
<dbReference type="STRING" id="1193181.BN10_140004"/>
<accession>N0DYA3</accession>
<dbReference type="OrthoDB" id="5951444at2"/>
<proteinExistence type="predicted"/>
<protein>
    <submittedName>
        <fullName evidence="1">Uncharacterized protein</fullName>
    </submittedName>
</protein>
<keyword evidence="2" id="KW-1185">Reference proteome</keyword>
<organism evidence="1 2">
    <name type="scientific">Phycicoccus elongatus Lp2</name>
    <dbReference type="NCBI Taxonomy" id="1193181"/>
    <lineage>
        <taxon>Bacteria</taxon>
        <taxon>Bacillati</taxon>
        <taxon>Actinomycetota</taxon>
        <taxon>Actinomycetes</taxon>
        <taxon>Micrococcales</taxon>
        <taxon>Intrasporangiaceae</taxon>
        <taxon>Phycicoccus</taxon>
    </lineage>
</organism>